<dbReference type="SUPFAM" id="SSF54001">
    <property type="entry name" value="Cysteine proteinases"/>
    <property type="match status" value="1"/>
</dbReference>
<dbReference type="PANTHER" id="PTHR24148">
    <property type="entry name" value="ANKYRIN REPEAT DOMAIN-CONTAINING PROTEIN 39 HOMOLOG-RELATED"/>
    <property type="match status" value="1"/>
</dbReference>
<evidence type="ECO:0000256" key="1">
    <source>
        <dbReference type="SAM" id="MobiDB-lite"/>
    </source>
</evidence>
<proteinExistence type="predicted"/>
<name>A0A3D8QBT6_9HELO</name>
<dbReference type="InterPro" id="IPR052895">
    <property type="entry name" value="HetReg/Transcr_Mod"/>
</dbReference>
<dbReference type="AlphaFoldDB" id="A0A3D8QBT6"/>
<evidence type="ECO:0000313" key="4">
    <source>
        <dbReference type="Proteomes" id="UP000256328"/>
    </source>
</evidence>
<dbReference type="InterPro" id="IPR010730">
    <property type="entry name" value="HET"/>
</dbReference>
<dbReference type="GO" id="GO:0004843">
    <property type="term" value="F:cysteine-type deubiquitinase activity"/>
    <property type="evidence" value="ECO:0007669"/>
    <property type="project" value="InterPro"/>
</dbReference>
<reference evidence="3 4" key="1">
    <citation type="journal article" date="2018" name="IMA Fungus">
        <title>IMA Genome-F 9: Draft genome sequence of Annulohypoxylon stygium, Aspergillus mulundensis, Berkeleyomyces basicola (syn. Thielaviopsis basicola), Ceratocystis smalleyi, two Cercospora beticola strains, Coleophoma cylindrospora, Fusarium fracticaudum, Phialophora cf. hyalina, and Morchella septimelata.</title>
        <authorList>
            <person name="Wingfield B.D."/>
            <person name="Bills G.F."/>
            <person name="Dong Y."/>
            <person name="Huang W."/>
            <person name="Nel W.J."/>
            <person name="Swalarsk-Parry B.S."/>
            <person name="Vaghefi N."/>
            <person name="Wilken P.M."/>
            <person name="An Z."/>
            <person name="de Beer Z.W."/>
            <person name="De Vos L."/>
            <person name="Chen L."/>
            <person name="Duong T.A."/>
            <person name="Gao Y."/>
            <person name="Hammerbacher A."/>
            <person name="Kikkert J.R."/>
            <person name="Li Y."/>
            <person name="Li H."/>
            <person name="Li K."/>
            <person name="Li Q."/>
            <person name="Liu X."/>
            <person name="Ma X."/>
            <person name="Naidoo K."/>
            <person name="Pethybridge S.J."/>
            <person name="Sun J."/>
            <person name="Steenkamp E.T."/>
            <person name="van der Nest M.A."/>
            <person name="van Wyk S."/>
            <person name="Wingfield M.J."/>
            <person name="Xiong C."/>
            <person name="Yue Q."/>
            <person name="Zhang X."/>
        </authorList>
    </citation>
    <scope>NUCLEOTIDE SEQUENCE [LARGE SCALE GENOMIC DNA]</scope>
    <source>
        <strain evidence="3 4">BP5796</strain>
    </source>
</reference>
<dbReference type="Pfam" id="PF00443">
    <property type="entry name" value="UCH"/>
    <property type="match status" value="1"/>
</dbReference>
<accession>A0A3D8QBT6</accession>
<dbReference type="PANTHER" id="PTHR24148:SF64">
    <property type="entry name" value="HETEROKARYON INCOMPATIBILITY DOMAIN-CONTAINING PROTEIN"/>
    <property type="match status" value="1"/>
</dbReference>
<feature type="domain" description="USP" evidence="2">
    <location>
        <begin position="663"/>
        <end position="943"/>
    </location>
</feature>
<keyword evidence="4" id="KW-1185">Reference proteome</keyword>
<dbReference type="PROSITE" id="PS50235">
    <property type="entry name" value="USP_3"/>
    <property type="match status" value="1"/>
</dbReference>
<dbReference type="OrthoDB" id="2157530at2759"/>
<dbReference type="InterPro" id="IPR038765">
    <property type="entry name" value="Papain-like_cys_pep_sf"/>
</dbReference>
<comment type="caution">
    <text evidence="3">The sequence shown here is derived from an EMBL/GenBank/DDBJ whole genome shotgun (WGS) entry which is preliminary data.</text>
</comment>
<dbReference type="InterPro" id="IPR028889">
    <property type="entry name" value="USP"/>
</dbReference>
<dbReference type="Gene3D" id="3.90.70.10">
    <property type="entry name" value="Cysteine proteinases"/>
    <property type="match status" value="1"/>
</dbReference>
<evidence type="ECO:0000313" key="3">
    <source>
        <dbReference type="EMBL" id="RDW59191.1"/>
    </source>
</evidence>
<gene>
    <name evidence="3" type="ORF">BP5796_12115</name>
</gene>
<dbReference type="Proteomes" id="UP000256328">
    <property type="component" value="Unassembled WGS sequence"/>
</dbReference>
<sequence length="951" mass="108603">MGAIQVQDASKTLRPDESPTAGSHVVVDAYLGQGLSGGKDQIRCLEVLPGDEGEVIRCSLRNVDFDTIKECDALSYTWGLPPSTEIILVNDNPFRIRRNLFDALLHLRQPASKTVLWVDAICINQADTAERNQQVQRMADIFSGARRVLVWLGLETVNIRLAFSFLARAYLGSPSNRKELMNDPGWDAVKELCENDYWKRVWIVQEICLAPRVAILCGRQQIPWKYISELRNARKHIWPQYHSPGERCFLRSLPARIDQQKDARLKAGCVLWTLLENFKDSLCQEIHDKIYGFLGLSTDCGGKGLTVDYSKSVDQVYRDVIWFYYEKFRKDSSAHHAAQLMKLSEFLEDLLRDHPRSDETLPYIHQGQQPPYTLQHPIGDSGPMPSTFVSISACNLMVLDRFISSDEAKPYQASELVDFLEGSIPYSHMGYWRDFIEADLKGVYPIPKCSAYASVKQRNQLRPISFQKVDRPSVFIALPMDERSDETVRYVVGIAPAGSETGDIVLSFVDSHVAMIMRSTSENIAIPPGTDEPENLRHRLTGSGALFLTRMRNALYFKNQLMADKSIETTRADISSDPEATDPFPTILWIDLASLQAVTQSQTKHLVSGFNKPTLELMPSGDSNPDAEDIYAHRLQRAVADSELLQMQASSEVRRYALGPGYTAISNPGAIGYVISALQILYMLKPFRMAVLSSEYAPEQQLLNELRQLFWGLQNSHLPVSPLGITESFGWGDREINEVQDFSEFWTQFIFRLEETSLSPECTKFMVGTTKCLYKESWSTREEAFYDLTVQVRWVPLSRLEGSFEDYFYDDPERSYTLAQLPEVLILTSKSFEYDMDADKIVTFDGNFEYPSELDLAKHVEPGVTDTKYQLHGVVVLEDVKPVPRYLLYLRPRQEDQWILFFKETVSFAQRTEVFEDNFRREDWTKQKDAPLRTPYIFVYLKISKLDHLLG</sequence>
<dbReference type="Pfam" id="PF06985">
    <property type="entry name" value="HET"/>
    <property type="match status" value="1"/>
</dbReference>
<organism evidence="3 4">
    <name type="scientific">Coleophoma crateriformis</name>
    <dbReference type="NCBI Taxonomy" id="565419"/>
    <lineage>
        <taxon>Eukaryota</taxon>
        <taxon>Fungi</taxon>
        <taxon>Dikarya</taxon>
        <taxon>Ascomycota</taxon>
        <taxon>Pezizomycotina</taxon>
        <taxon>Leotiomycetes</taxon>
        <taxon>Helotiales</taxon>
        <taxon>Dermateaceae</taxon>
        <taxon>Coleophoma</taxon>
    </lineage>
</organism>
<dbReference type="GO" id="GO:0016579">
    <property type="term" value="P:protein deubiquitination"/>
    <property type="evidence" value="ECO:0007669"/>
    <property type="project" value="InterPro"/>
</dbReference>
<evidence type="ECO:0000259" key="2">
    <source>
        <dbReference type="PROSITE" id="PS50235"/>
    </source>
</evidence>
<dbReference type="InterPro" id="IPR001394">
    <property type="entry name" value="Peptidase_C19_UCH"/>
</dbReference>
<feature type="region of interest" description="Disordered" evidence="1">
    <location>
        <begin position="1"/>
        <end position="20"/>
    </location>
</feature>
<dbReference type="EMBL" id="PDLN01000020">
    <property type="protein sequence ID" value="RDW59191.1"/>
    <property type="molecule type" value="Genomic_DNA"/>
</dbReference>
<protein>
    <recommendedName>
        <fullName evidence="2">USP domain-containing protein</fullName>
    </recommendedName>
</protein>